<protein>
    <submittedName>
        <fullName evidence="1">Tail connector protein</fullName>
    </submittedName>
</protein>
<sequence>MPTSPHVDFVFQNNNVLQTTPMLGVSCVLARTTKGVYDDPSEIISSYPQFQRQFGKEIVPDGSVSNIEKALVGGSKLRIIRVLGKGATKGVVKATRESARRLKPVSDKEESPVVASSIPDPVTPQTLVKITSGSTTVGFGLVTKGYGDPIGTGETFRVGFYKQFNTIYYVIYGATGEILEQGPVLTYKTADSLNNTSFDYLALSAFAKNSQYIEPKMTETVEGIKSWENLIQWLTNSVDGSKDKVTVTIGEKEVTNEEVSFDGTIGNAGTTPTADEWIASLEFVKDYTDVYQLFCSHISQHLEQDAEVLKVHKAAADMVKELEEYTYYIEVPKHLTHYTQGDQPRDKKNIISWVETCLGTIGNSKYVAYFGGGLKYYNENGNLQDSDVVGTVVGLGDASASQYGPWKSFAGMNRGVIYDAVGPVCPNYGSPSRYADLNELAQSYVNMMVIKDTPDAGKQTMLWHLFTSQVKQDSERFLSIVRLNLYLKKSLRPIFQKYLEEPNIWNTWNKIWLEIKPILDNLVDEDAMSEYTYMGDQDASSYDQLSVNNEADVRQGKYKVILKYKDIVPMQEVTINIVIDSASKSVSISEDSSNQ</sequence>
<organism evidence="1">
    <name type="scientific">Myoviridae sp. ct3pM2</name>
    <dbReference type="NCBI Taxonomy" id="2827658"/>
    <lineage>
        <taxon>Viruses</taxon>
        <taxon>Duplodnaviria</taxon>
        <taxon>Heunggongvirae</taxon>
        <taxon>Uroviricota</taxon>
        <taxon>Caudoviricetes</taxon>
    </lineage>
</organism>
<proteinExistence type="predicted"/>
<reference evidence="1" key="1">
    <citation type="journal article" date="2021" name="Proc. Natl. Acad. Sci. U.S.A.">
        <title>A Catalog of Tens of Thousands of Viruses from Human Metagenomes Reveals Hidden Associations with Chronic Diseases.</title>
        <authorList>
            <person name="Tisza M.J."/>
            <person name="Buck C.B."/>
        </authorList>
    </citation>
    <scope>NUCLEOTIDE SEQUENCE</scope>
    <source>
        <strain evidence="1">Ct3pM2</strain>
    </source>
</reference>
<name>A0A8S5TEP7_9CAUD</name>
<evidence type="ECO:0000313" key="1">
    <source>
        <dbReference type="EMBL" id="DAF61455.1"/>
    </source>
</evidence>
<dbReference type="Gene3D" id="3.40.50.11780">
    <property type="match status" value="1"/>
</dbReference>
<dbReference type="EMBL" id="BK032811">
    <property type="protein sequence ID" value="DAF61455.1"/>
    <property type="molecule type" value="Genomic_DNA"/>
</dbReference>
<accession>A0A8S5TEP7</accession>